<organism evidence="2 3">
    <name type="scientific">Toxoplasma gondii GAB2-2007-GAL-DOM2</name>
    <dbReference type="NCBI Taxonomy" id="1130820"/>
    <lineage>
        <taxon>Eukaryota</taxon>
        <taxon>Sar</taxon>
        <taxon>Alveolata</taxon>
        <taxon>Apicomplexa</taxon>
        <taxon>Conoidasida</taxon>
        <taxon>Coccidia</taxon>
        <taxon>Eucoccidiorida</taxon>
        <taxon>Eimeriorina</taxon>
        <taxon>Sarcocystidae</taxon>
        <taxon>Toxoplasma</taxon>
    </lineage>
</organism>
<feature type="region of interest" description="Disordered" evidence="1">
    <location>
        <begin position="333"/>
        <end position="354"/>
    </location>
</feature>
<dbReference type="GO" id="GO:0004535">
    <property type="term" value="F:poly(A)-specific ribonuclease activity"/>
    <property type="evidence" value="ECO:0007669"/>
    <property type="project" value="UniProtKB-EC"/>
</dbReference>
<comment type="caution">
    <text evidence="2">The sequence shown here is derived from an EMBL/GenBank/DDBJ whole genome shotgun (WGS) entry which is preliminary data.</text>
</comment>
<evidence type="ECO:0000313" key="2">
    <source>
        <dbReference type="EMBL" id="KFG48688.1"/>
    </source>
</evidence>
<dbReference type="EC" id="3.1.13.4" evidence="2"/>
<sequence>PAFSPCSAWASSSFAALEDAFSTSPMHAKGGGSPQPRAGREGTRGAWGVRSLRFYEDIALVLSSLSSASEDETSDELISNGDGSQEGAESEGADEEETSTFSALARRTRIFCGLLLEHLHEDLKDSSSQVAPSFSSPIDFLFHLRDTPGPSAERGDEVDVASEFFLPLRYPHKEISETSCSSSSSPSCSSSAAASFSSCSSTDPGDAPRSPASSLSFAQVLEHSLRVYGVRKRETKRQRESVPRAGSPDGGLREEATAVSASSRDTVTGEERSVREEKRSREQDIGGRETRNGEEKEQDESPLSAYPPLLFIDSNLESEADAAHWRARVRGRRAPRGVCTPEEAAREGGEEGKRSRPAFLCEEFWVKLQSSGEAEETE</sequence>
<dbReference type="VEuPathDB" id="ToxoDB:TGDOM2_232360"/>
<keyword evidence="2" id="KW-0540">Nuclease</keyword>
<feature type="region of interest" description="Disordered" evidence="1">
    <location>
        <begin position="231"/>
        <end position="306"/>
    </location>
</feature>
<protein>
    <submittedName>
        <fullName evidence="2">Exonuclease</fullName>
        <ecNumber evidence="2">3.1.13.4</ecNumber>
    </submittedName>
</protein>
<keyword evidence="2" id="KW-0378">Hydrolase</keyword>
<feature type="compositionally biased region" description="Acidic residues" evidence="1">
    <location>
        <begin position="88"/>
        <end position="98"/>
    </location>
</feature>
<name>A0A086KWC0_TOXGO</name>
<proteinExistence type="predicted"/>
<dbReference type="AlphaFoldDB" id="A0A086KWC0"/>
<accession>A0A086KWC0</accession>
<dbReference type="EMBL" id="AHZU02000086">
    <property type="protein sequence ID" value="KFG48688.1"/>
    <property type="molecule type" value="Genomic_DNA"/>
</dbReference>
<reference evidence="2 3" key="1">
    <citation type="submission" date="2014-02" db="EMBL/GenBank/DDBJ databases">
        <authorList>
            <person name="Sibley D."/>
            <person name="Venepally P."/>
            <person name="Karamycheva S."/>
            <person name="Hadjithomas M."/>
            <person name="Khan A."/>
            <person name="Brunk B."/>
            <person name="Roos D."/>
            <person name="Caler E."/>
            <person name="Lorenzi H."/>
        </authorList>
    </citation>
    <scope>NUCLEOTIDE SEQUENCE [LARGE SCALE GENOMIC DNA]</scope>
    <source>
        <strain evidence="2 3">GAB2-2007-GAL-DOM2</strain>
    </source>
</reference>
<evidence type="ECO:0000313" key="3">
    <source>
        <dbReference type="Proteomes" id="UP000028837"/>
    </source>
</evidence>
<keyword evidence="2" id="KW-0269">Exonuclease</keyword>
<feature type="region of interest" description="Disordered" evidence="1">
    <location>
        <begin position="192"/>
        <end position="213"/>
    </location>
</feature>
<feature type="compositionally biased region" description="Basic and acidic residues" evidence="1">
    <location>
        <begin position="343"/>
        <end position="354"/>
    </location>
</feature>
<dbReference type="Proteomes" id="UP000028837">
    <property type="component" value="Unassembled WGS sequence"/>
</dbReference>
<feature type="non-terminal residue" evidence="2">
    <location>
        <position position="1"/>
    </location>
</feature>
<feature type="region of interest" description="Disordered" evidence="1">
    <location>
        <begin position="23"/>
        <end position="44"/>
    </location>
</feature>
<feature type="compositionally biased region" description="Low complexity" evidence="1">
    <location>
        <begin position="192"/>
        <end position="201"/>
    </location>
</feature>
<feature type="region of interest" description="Disordered" evidence="1">
    <location>
        <begin position="71"/>
        <end position="99"/>
    </location>
</feature>
<feature type="compositionally biased region" description="Basic and acidic residues" evidence="1">
    <location>
        <begin position="267"/>
        <end position="295"/>
    </location>
</feature>
<evidence type="ECO:0000256" key="1">
    <source>
        <dbReference type="SAM" id="MobiDB-lite"/>
    </source>
</evidence>
<gene>
    <name evidence="2" type="ORF">TGDOM2_232360</name>
</gene>
<dbReference type="OrthoDB" id="348404at2759"/>